<organism evidence="1 2">
    <name type="scientific">Hypoxylon rubiginosum</name>
    <dbReference type="NCBI Taxonomy" id="110542"/>
    <lineage>
        <taxon>Eukaryota</taxon>
        <taxon>Fungi</taxon>
        <taxon>Dikarya</taxon>
        <taxon>Ascomycota</taxon>
        <taxon>Pezizomycotina</taxon>
        <taxon>Sordariomycetes</taxon>
        <taxon>Xylariomycetidae</taxon>
        <taxon>Xylariales</taxon>
        <taxon>Hypoxylaceae</taxon>
        <taxon>Hypoxylon</taxon>
    </lineage>
</organism>
<dbReference type="EMBL" id="MU393435">
    <property type="protein sequence ID" value="KAI4868862.1"/>
    <property type="molecule type" value="Genomic_DNA"/>
</dbReference>
<comment type="caution">
    <text evidence="1">The sequence shown here is derived from an EMBL/GenBank/DDBJ whole genome shotgun (WGS) entry which is preliminary data.</text>
</comment>
<dbReference type="Proteomes" id="UP001497700">
    <property type="component" value="Unassembled WGS sequence"/>
</dbReference>
<gene>
    <name evidence="1" type="ORF">F4820DRAFT_444778</name>
</gene>
<evidence type="ECO:0000313" key="1">
    <source>
        <dbReference type="EMBL" id="KAI4868862.1"/>
    </source>
</evidence>
<accession>A0ACB9ZC04</accession>
<sequence length="236" mass="25219">MTIQPQKKTSRGLHVFATARTASKTGSLASLPHVTLLSLDMTSAESLAAAAAAVSEQTGGRLDYLVNNPGLQFVGPLLDFDLRRARDMYEVNVLGAVAAVKAFAPLIIAAKGTVVNIASIAGLMYPPYMGLYAATKSALTTASECLRLELRPFNVNVATVITGVVRTRIFANAPQHRLPAHSLDFARDLAARVLRGAEGRVYVGNMSTAVRVLTAWFPTWVVDYLTVANTGLDHLP</sequence>
<name>A0ACB9ZC04_9PEZI</name>
<keyword evidence="2" id="KW-1185">Reference proteome</keyword>
<evidence type="ECO:0000313" key="2">
    <source>
        <dbReference type="Proteomes" id="UP001497700"/>
    </source>
</evidence>
<reference evidence="1 2" key="1">
    <citation type="journal article" date="2022" name="New Phytol.">
        <title>Ecological generalism drives hyperdiversity of secondary metabolite gene clusters in xylarialean endophytes.</title>
        <authorList>
            <person name="Franco M.E.E."/>
            <person name="Wisecaver J.H."/>
            <person name="Arnold A.E."/>
            <person name="Ju Y.M."/>
            <person name="Slot J.C."/>
            <person name="Ahrendt S."/>
            <person name="Moore L.P."/>
            <person name="Eastman K.E."/>
            <person name="Scott K."/>
            <person name="Konkel Z."/>
            <person name="Mondo S.J."/>
            <person name="Kuo A."/>
            <person name="Hayes R.D."/>
            <person name="Haridas S."/>
            <person name="Andreopoulos B."/>
            <person name="Riley R."/>
            <person name="LaButti K."/>
            <person name="Pangilinan J."/>
            <person name="Lipzen A."/>
            <person name="Amirebrahimi M."/>
            <person name="Yan J."/>
            <person name="Adam C."/>
            <person name="Keymanesh K."/>
            <person name="Ng V."/>
            <person name="Louie K."/>
            <person name="Northen T."/>
            <person name="Drula E."/>
            <person name="Henrissat B."/>
            <person name="Hsieh H.M."/>
            <person name="Youens-Clark K."/>
            <person name="Lutzoni F."/>
            <person name="Miadlikowska J."/>
            <person name="Eastwood D.C."/>
            <person name="Hamelin R.C."/>
            <person name="Grigoriev I.V."/>
            <person name="U'Ren J.M."/>
        </authorList>
    </citation>
    <scope>NUCLEOTIDE SEQUENCE [LARGE SCALE GENOMIC DNA]</scope>
    <source>
        <strain evidence="1 2">CBS 119005</strain>
    </source>
</reference>
<proteinExistence type="predicted"/>
<protein>
    <submittedName>
        <fullName evidence="1">Oxidoreductase</fullName>
    </submittedName>
</protein>